<feature type="transmembrane region" description="Helical" evidence="1">
    <location>
        <begin position="113"/>
        <end position="134"/>
    </location>
</feature>
<keyword evidence="1" id="KW-1133">Transmembrane helix</keyword>
<dbReference type="STRING" id="1003.SAMN04488541_102081"/>
<proteinExistence type="predicted"/>
<evidence type="ECO:0000259" key="2">
    <source>
        <dbReference type="Pfam" id="PF06580"/>
    </source>
</evidence>
<accession>A0A1I2GZ98</accession>
<evidence type="ECO:0000256" key="1">
    <source>
        <dbReference type="SAM" id="Phobius"/>
    </source>
</evidence>
<dbReference type="AlphaFoldDB" id="A0A1I2GZ98"/>
<dbReference type="GO" id="GO:0000155">
    <property type="term" value="F:phosphorelay sensor kinase activity"/>
    <property type="evidence" value="ECO:0007669"/>
    <property type="project" value="InterPro"/>
</dbReference>
<reference evidence="3 4" key="1">
    <citation type="submission" date="2016-10" db="EMBL/GenBank/DDBJ databases">
        <authorList>
            <person name="de Groot N.N."/>
        </authorList>
    </citation>
    <scope>NUCLEOTIDE SEQUENCE [LARGE SCALE GENOMIC DNA]</scope>
    <source>
        <strain>GEY</strain>
        <strain evidence="4">DSM 9560</strain>
    </source>
</reference>
<protein>
    <submittedName>
        <fullName evidence="3">Histidine kinase</fullName>
    </submittedName>
</protein>
<dbReference type="PANTHER" id="PTHR34220">
    <property type="entry name" value="SENSOR HISTIDINE KINASE YPDA"/>
    <property type="match status" value="1"/>
</dbReference>
<dbReference type="Gene3D" id="3.30.565.10">
    <property type="entry name" value="Histidine kinase-like ATPase, C-terminal domain"/>
    <property type="match status" value="1"/>
</dbReference>
<dbReference type="InterPro" id="IPR036890">
    <property type="entry name" value="HATPase_C_sf"/>
</dbReference>
<evidence type="ECO:0000313" key="3">
    <source>
        <dbReference type="EMBL" id="SFF21906.1"/>
    </source>
</evidence>
<dbReference type="RefSeq" id="WP_177217364.1">
    <property type="nucleotide sequence ID" value="NZ_FONY01000020.1"/>
</dbReference>
<dbReference type="PANTHER" id="PTHR34220:SF7">
    <property type="entry name" value="SENSOR HISTIDINE KINASE YPDA"/>
    <property type="match status" value="1"/>
</dbReference>
<feature type="transmembrane region" description="Helical" evidence="1">
    <location>
        <begin position="12"/>
        <end position="32"/>
    </location>
</feature>
<dbReference type="Proteomes" id="UP000199513">
    <property type="component" value="Unassembled WGS sequence"/>
</dbReference>
<keyword evidence="1" id="KW-0472">Membrane</keyword>
<sequence>MNWNFRRFFLSPLGLHILFWVGTGLFFFPFFIPILGVPNALLKVSATLLIFLFLAYSNMLYLIPRFFEKRKYLQYSFLIVLLVIISAILLIVIDSHFAFKAGFVSKIRINRGFPLYNFLMTMIVAMVSTTYKLSQRALDYQNLKQQFQNQQLKAELDLLKAQINPHFLFNTLNNIYTLAYLKSEQTPEMINKLSELMRYMLYEGKEQKVLLNKEIDFLRNYTTLYRLKNEEANVSFEVVAQNTYAIHIEPLLFIPLVENCFKYCDLSRENSFIQIRLEVGENQIIFQTSNTIDVQGERATTLGGIGLTNLAQRLNLLYPNRHSLEINKENGIFRVSLFISNIRYNQ</sequence>
<gene>
    <name evidence="3" type="ORF">SAMN04488541_102081</name>
</gene>
<organism evidence="3 4">
    <name type="scientific">Thermoflexibacter ruber</name>
    <dbReference type="NCBI Taxonomy" id="1003"/>
    <lineage>
        <taxon>Bacteria</taxon>
        <taxon>Pseudomonadati</taxon>
        <taxon>Bacteroidota</taxon>
        <taxon>Cytophagia</taxon>
        <taxon>Cytophagales</taxon>
        <taxon>Thermoflexibacteraceae</taxon>
        <taxon>Thermoflexibacter</taxon>
    </lineage>
</organism>
<keyword evidence="4" id="KW-1185">Reference proteome</keyword>
<keyword evidence="1" id="KW-0812">Transmembrane</keyword>
<keyword evidence="3" id="KW-0418">Kinase</keyword>
<feature type="domain" description="Signal transduction histidine kinase internal region" evidence="2">
    <location>
        <begin position="154"/>
        <end position="230"/>
    </location>
</feature>
<dbReference type="InterPro" id="IPR050640">
    <property type="entry name" value="Bact_2-comp_sensor_kinase"/>
</dbReference>
<evidence type="ECO:0000313" key="4">
    <source>
        <dbReference type="Proteomes" id="UP000199513"/>
    </source>
</evidence>
<dbReference type="Pfam" id="PF06580">
    <property type="entry name" value="His_kinase"/>
    <property type="match status" value="1"/>
</dbReference>
<dbReference type="InterPro" id="IPR010559">
    <property type="entry name" value="Sig_transdc_His_kin_internal"/>
</dbReference>
<dbReference type="GO" id="GO:0016020">
    <property type="term" value="C:membrane"/>
    <property type="evidence" value="ECO:0007669"/>
    <property type="project" value="InterPro"/>
</dbReference>
<feature type="transmembrane region" description="Helical" evidence="1">
    <location>
        <begin position="44"/>
        <end position="63"/>
    </location>
</feature>
<name>A0A1I2GZ98_9BACT</name>
<keyword evidence="3" id="KW-0808">Transferase</keyword>
<dbReference type="EMBL" id="FONY01000020">
    <property type="protein sequence ID" value="SFF21906.1"/>
    <property type="molecule type" value="Genomic_DNA"/>
</dbReference>
<feature type="transmembrane region" description="Helical" evidence="1">
    <location>
        <begin position="75"/>
        <end position="93"/>
    </location>
</feature>